<dbReference type="SUPFAM" id="SSF53474">
    <property type="entry name" value="alpha/beta-Hydrolases"/>
    <property type="match status" value="1"/>
</dbReference>
<dbReference type="OrthoDB" id="9777090at2"/>
<evidence type="ECO:0000259" key="2">
    <source>
        <dbReference type="Pfam" id="PF12146"/>
    </source>
</evidence>
<name>A0A2Z4GF47_9BACT</name>
<dbReference type="PANTHER" id="PTHR12277">
    <property type="entry name" value="ALPHA/BETA HYDROLASE DOMAIN-CONTAINING PROTEIN"/>
    <property type="match status" value="1"/>
</dbReference>
<feature type="transmembrane region" description="Helical" evidence="1">
    <location>
        <begin position="6"/>
        <end position="27"/>
    </location>
</feature>
<evidence type="ECO:0000313" key="3">
    <source>
        <dbReference type="EMBL" id="AWV99791.1"/>
    </source>
</evidence>
<accession>A0A2Z4GF47</accession>
<protein>
    <submittedName>
        <fullName evidence="3">Alpha/beta hydrolase</fullName>
    </submittedName>
</protein>
<evidence type="ECO:0000313" key="4">
    <source>
        <dbReference type="Proteomes" id="UP000249873"/>
    </source>
</evidence>
<feature type="domain" description="Serine aminopeptidase S33" evidence="2">
    <location>
        <begin position="67"/>
        <end position="172"/>
    </location>
</feature>
<proteinExistence type="predicted"/>
<keyword evidence="4" id="KW-1185">Reference proteome</keyword>
<dbReference type="InterPro" id="IPR022742">
    <property type="entry name" value="Hydrolase_4"/>
</dbReference>
<keyword evidence="1" id="KW-1133">Transmembrane helix</keyword>
<dbReference type="Proteomes" id="UP000249873">
    <property type="component" value="Chromosome"/>
</dbReference>
<dbReference type="AlphaFoldDB" id="A0A2Z4GF47"/>
<dbReference type="KEGG" id="als:DJ013_17065"/>
<dbReference type="Pfam" id="PF12146">
    <property type="entry name" value="Hydrolase_4"/>
    <property type="match status" value="1"/>
</dbReference>
<keyword evidence="3" id="KW-0378">Hydrolase</keyword>
<reference evidence="3 4" key="1">
    <citation type="submission" date="2018-05" db="EMBL/GenBank/DDBJ databases">
        <title>Complete genome sequence of Arcticibacterium luteifluviistationis SM1504T, a cytophagaceae bacterium isolated from Arctic surface seawater.</title>
        <authorList>
            <person name="Li Y."/>
            <person name="Qin Q.-L."/>
        </authorList>
    </citation>
    <scope>NUCLEOTIDE SEQUENCE [LARGE SCALE GENOMIC DNA]</scope>
    <source>
        <strain evidence="3 4">SM1504</strain>
    </source>
</reference>
<evidence type="ECO:0000256" key="1">
    <source>
        <dbReference type="SAM" id="Phobius"/>
    </source>
</evidence>
<dbReference type="EMBL" id="CP029480">
    <property type="protein sequence ID" value="AWV99791.1"/>
    <property type="molecule type" value="Genomic_DNA"/>
</dbReference>
<keyword evidence="1" id="KW-0812">Transmembrane</keyword>
<gene>
    <name evidence="3" type="ORF">DJ013_17065</name>
</gene>
<dbReference type="Gene3D" id="3.40.50.1820">
    <property type="entry name" value="alpha/beta hydrolase"/>
    <property type="match status" value="2"/>
</dbReference>
<sequence length="267" mass="30909">MKFLKWLIIGYCFILVILYFIQDLVIFQANPLPEAYQFNFDQPFVEKNYTAPDGTEINTLFFPTSQKSKGLVFNNHGNRRNLSRWGHSAKQFTSLGYDVFFYDYRGFGKTKGKPSEENIFSDSAFLYGEMKKKYSEDSIIIYGRSLGSGVATKLAAEHNPKMLIIESAYYNMAEVGKMHLPIFPYDLLIKYPFRTDTRIDKVKCEVKLIHGTEDKLIPVESSYMLAKKMGKSPEDVLTLLPGGHRGLYRLDQYQKKWKEWLAPELLP</sequence>
<keyword evidence="1" id="KW-0472">Membrane</keyword>
<dbReference type="RefSeq" id="WP_111373159.1">
    <property type="nucleotide sequence ID" value="NZ_CP029480.1"/>
</dbReference>
<dbReference type="GO" id="GO:0016787">
    <property type="term" value="F:hydrolase activity"/>
    <property type="evidence" value="ECO:0007669"/>
    <property type="project" value="UniProtKB-KW"/>
</dbReference>
<organism evidence="3 4">
    <name type="scientific">Arcticibacterium luteifluviistationis</name>
    <dbReference type="NCBI Taxonomy" id="1784714"/>
    <lineage>
        <taxon>Bacteria</taxon>
        <taxon>Pseudomonadati</taxon>
        <taxon>Bacteroidota</taxon>
        <taxon>Cytophagia</taxon>
        <taxon>Cytophagales</taxon>
        <taxon>Leadbetterellaceae</taxon>
        <taxon>Arcticibacterium</taxon>
    </lineage>
</organism>
<dbReference type="PANTHER" id="PTHR12277:SF81">
    <property type="entry name" value="PROTEIN ABHD13"/>
    <property type="match status" value="1"/>
</dbReference>
<dbReference type="InterPro" id="IPR029058">
    <property type="entry name" value="AB_hydrolase_fold"/>
</dbReference>